<comment type="caution">
    <text evidence="1">The sequence shown here is derived from an EMBL/GenBank/DDBJ whole genome shotgun (WGS) entry which is preliminary data.</text>
</comment>
<reference evidence="1 2" key="1">
    <citation type="submission" date="2018-06" db="EMBL/GenBank/DDBJ databases">
        <title>Genomic Encyclopedia of Type Strains, Phase III (KMG-III): the genomes of soil and plant-associated and newly described type strains.</title>
        <authorList>
            <person name="Whitman W."/>
        </authorList>
    </citation>
    <scope>NUCLEOTIDE SEQUENCE [LARGE SCALE GENOMIC DNA]</scope>
    <source>
        <strain evidence="1 2">CECT 7646</strain>
    </source>
</reference>
<evidence type="ECO:0000313" key="2">
    <source>
        <dbReference type="Proteomes" id="UP000247540"/>
    </source>
</evidence>
<keyword evidence="2" id="KW-1185">Reference proteome</keyword>
<dbReference type="Proteomes" id="UP000247540">
    <property type="component" value="Unassembled WGS sequence"/>
</dbReference>
<dbReference type="AlphaFoldDB" id="A0A318SY31"/>
<dbReference type="EMBL" id="QJTC01000011">
    <property type="protein sequence ID" value="PYE77920.1"/>
    <property type="molecule type" value="Genomic_DNA"/>
</dbReference>
<dbReference type="PROSITE" id="PS51257">
    <property type="entry name" value="PROKAR_LIPOPROTEIN"/>
    <property type="match status" value="1"/>
</dbReference>
<protein>
    <recommendedName>
        <fullName evidence="3">Lipoprotein</fullName>
    </recommendedName>
</protein>
<gene>
    <name evidence="1" type="ORF">DFQ15_11164</name>
</gene>
<accession>A0A318SY31</accession>
<dbReference type="Pfam" id="PF19795">
    <property type="entry name" value="DUF6279"/>
    <property type="match status" value="1"/>
</dbReference>
<sequence>MPGLWWRIIGATGIAVALVALQGCSAIKLGYNQSPEIAYWWLDGYVDFEGDQTRKVREDLAALQQWHRMAELPRIDTLLAQAEKLVPQNVVPAQTCQIAEGIRTRLMALAQKAEAPLTIAALDLEPQQIVNMRRKFERNNAEYRKEWLEATLPEQRALRFKQVLERSETMYGRLDGAQRDAIRLQIERSSFDAQRSHAESLRRQQDVLQTLEKLQAGNPSLAEARAAIHGVLERAFDTPDPALRKYQETLLREGCDSAATVHNSTSVAQRESALKRLHGYRRDVKILMAQEP</sequence>
<proteinExistence type="predicted"/>
<name>A0A318SY31_9BURK</name>
<organism evidence="1 2">
    <name type="scientific">Xylophilus ampelinus</name>
    <dbReference type="NCBI Taxonomy" id="54067"/>
    <lineage>
        <taxon>Bacteria</taxon>
        <taxon>Pseudomonadati</taxon>
        <taxon>Pseudomonadota</taxon>
        <taxon>Betaproteobacteria</taxon>
        <taxon>Burkholderiales</taxon>
        <taxon>Xylophilus</taxon>
    </lineage>
</organism>
<evidence type="ECO:0000313" key="1">
    <source>
        <dbReference type="EMBL" id="PYE77920.1"/>
    </source>
</evidence>
<evidence type="ECO:0008006" key="3">
    <source>
        <dbReference type="Google" id="ProtNLM"/>
    </source>
</evidence>